<evidence type="ECO:0000313" key="2">
    <source>
        <dbReference type="EMBL" id="UXP30829.1"/>
    </source>
</evidence>
<gene>
    <name evidence="2" type="ORF">N6H18_10740</name>
</gene>
<dbReference type="EMBL" id="CP106679">
    <property type="protein sequence ID" value="UXP30829.1"/>
    <property type="molecule type" value="Genomic_DNA"/>
</dbReference>
<name>A0ABY6CKB5_9BACT</name>
<feature type="transmembrane region" description="Helical" evidence="1">
    <location>
        <begin position="25"/>
        <end position="44"/>
    </location>
</feature>
<evidence type="ECO:0000256" key="1">
    <source>
        <dbReference type="SAM" id="Phobius"/>
    </source>
</evidence>
<keyword evidence="1" id="KW-0812">Transmembrane</keyword>
<feature type="transmembrane region" description="Helical" evidence="1">
    <location>
        <begin position="107"/>
        <end position="127"/>
    </location>
</feature>
<protein>
    <submittedName>
        <fullName evidence="2">Uncharacterized protein</fullName>
    </submittedName>
</protein>
<keyword evidence="1" id="KW-1133">Transmembrane helix</keyword>
<proteinExistence type="predicted"/>
<accession>A0ABY6CKB5</accession>
<sequence length="134" mass="15160">MSESSYEDSINKIRDYSIEQFDKNIVFIASGALGISFAFIKDIVDLSKAICIQQLMWAWGTFAGVICFSLLGHFISMQAHSWAWANQELSDDAYNKVVRKWSLSIRILNVAMILAIFIGTLLLISFINQNLNET</sequence>
<feature type="transmembrane region" description="Helical" evidence="1">
    <location>
        <begin position="56"/>
        <end position="75"/>
    </location>
</feature>
<organism evidence="2 3">
    <name type="scientific">Reichenbachiella agarivorans</name>
    <dbReference type="NCBI Taxonomy" id="2979464"/>
    <lineage>
        <taxon>Bacteria</taxon>
        <taxon>Pseudomonadati</taxon>
        <taxon>Bacteroidota</taxon>
        <taxon>Cytophagia</taxon>
        <taxon>Cytophagales</taxon>
        <taxon>Reichenbachiellaceae</taxon>
        <taxon>Reichenbachiella</taxon>
    </lineage>
</organism>
<keyword evidence="1" id="KW-0472">Membrane</keyword>
<keyword evidence="3" id="KW-1185">Reference proteome</keyword>
<dbReference type="RefSeq" id="WP_262308275.1">
    <property type="nucleotide sequence ID" value="NZ_CP106679.1"/>
</dbReference>
<reference evidence="2" key="1">
    <citation type="submission" date="2022-09" db="EMBL/GenBank/DDBJ databases">
        <title>Comparative genomics and taxonomic characterization of three novel marine species of genus Reichenbachiella exhibiting antioxidant and polysaccharide degradation activities.</title>
        <authorList>
            <person name="Muhammad N."/>
            <person name="Lee Y.-J."/>
            <person name="Ko J."/>
            <person name="Kim S.-G."/>
        </authorList>
    </citation>
    <scope>NUCLEOTIDE SEQUENCE</scope>
    <source>
        <strain evidence="2">BKB1-1</strain>
    </source>
</reference>
<evidence type="ECO:0000313" key="3">
    <source>
        <dbReference type="Proteomes" id="UP001065174"/>
    </source>
</evidence>
<dbReference type="Proteomes" id="UP001065174">
    <property type="component" value="Chromosome"/>
</dbReference>